<evidence type="ECO:0000313" key="1">
    <source>
        <dbReference type="EMBL" id="KAF2604114.1"/>
    </source>
</evidence>
<proteinExistence type="predicted"/>
<name>A0A8S9L9U4_BRACR</name>
<dbReference type="AlphaFoldDB" id="A0A8S9L9U4"/>
<protein>
    <submittedName>
        <fullName evidence="1">Uncharacterized protein</fullName>
    </submittedName>
</protein>
<dbReference type="EMBL" id="QGKY02000094">
    <property type="protein sequence ID" value="KAF2604114.1"/>
    <property type="molecule type" value="Genomic_DNA"/>
</dbReference>
<sequence length="104" mass="10809">MVARVAARGSLFFFLAVTFAVAPVIPVCAPSYLAGAAVRQLVKQAAHSSAVCFRRIGGGNLEAVLPNDGIVARRFSRAVGGAVVSRFEGAFLSSSSRCPVLNLD</sequence>
<gene>
    <name evidence="1" type="ORF">F2Q70_00027748</name>
</gene>
<reference evidence="1" key="1">
    <citation type="submission" date="2019-12" db="EMBL/GenBank/DDBJ databases">
        <title>Genome sequencing and annotation of Brassica cretica.</title>
        <authorList>
            <person name="Studholme D.J."/>
            <person name="Sarris P.F."/>
        </authorList>
    </citation>
    <scope>NUCLEOTIDE SEQUENCE</scope>
    <source>
        <strain evidence="1">PFS-102/07</strain>
        <tissue evidence="1">Leaf</tissue>
    </source>
</reference>
<accession>A0A8S9L9U4</accession>
<organism evidence="1">
    <name type="scientific">Brassica cretica</name>
    <name type="common">Mustard</name>
    <dbReference type="NCBI Taxonomy" id="69181"/>
    <lineage>
        <taxon>Eukaryota</taxon>
        <taxon>Viridiplantae</taxon>
        <taxon>Streptophyta</taxon>
        <taxon>Embryophyta</taxon>
        <taxon>Tracheophyta</taxon>
        <taxon>Spermatophyta</taxon>
        <taxon>Magnoliopsida</taxon>
        <taxon>eudicotyledons</taxon>
        <taxon>Gunneridae</taxon>
        <taxon>Pentapetalae</taxon>
        <taxon>rosids</taxon>
        <taxon>malvids</taxon>
        <taxon>Brassicales</taxon>
        <taxon>Brassicaceae</taxon>
        <taxon>Brassiceae</taxon>
        <taxon>Brassica</taxon>
    </lineage>
</organism>
<comment type="caution">
    <text evidence="1">The sequence shown here is derived from an EMBL/GenBank/DDBJ whole genome shotgun (WGS) entry which is preliminary data.</text>
</comment>